<dbReference type="SUPFAM" id="SSF53850">
    <property type="entry name" value="Periplasmic binding protein-like II"/>
    <property type="match status" value="1"/>
</dbReference>
<dbReference type="PIRSF" id="PIRSF002741">
    <property type="entry name" value="MppA"/>
    <property type="match status" value="1"/>
</dbReference>
<dbReference type="AlphaFoldDB" id="A0A1V2GY96"/>
<evidence type="ECO:0000313" key="7">
    <source>
        <dbReference type="EMBL" id="ONG50124.1"/>
    </source>
</evidence>
<comment type="subcellular location">
    <subcellularLocation>
        <location evidence="1">Periplasm</location>
    </subcellularLocation>
</comment>
<dbReference type="InterPro" id="IPR039424">
    <property type="entry name" value="SBP_5"/>
</dbReference>
<evidence type="ECO:0000256" key="2">
    <source>
        <dbReference type="ARBA" id="ARBA00005695"/>
    </source>
</evidence>
<dbReference type="OrthoDB" id="7246412at2"/>
<keyword evidence="3" id="KW-0813">Transport</keyword>
<feature type="chain" id="PRO_5012120976" description="Solute-binding protein family 5 domain-containing protein" evidence="5">
    <location>
        <begin position="24"/>
        <end position="533"/>
    </location>
</feature>
<dbReference type="PANTHER" id="PTHR30290:SF9">
    <property type="entry name" value="OLIGOPEPTIDE-BINDING PROTEIN APPA"/>
    <property type="match status" value="1"/>
</dbReference>
<keyword evidence="4 5" id="KW-0732">Signal</keyword>
<accession>A0A1V2GY96</accession>
<feature type="signal peptide" evidence="5">
    <location>
        <begin position="1"/>
        <end position="23"/>
    </location>
</feature>
<evidence type="ECO:0000256" key="3">
    <source>
        <dbReference type="ARBA" id="ARBA00022448"/>
    </source>
</evidence>
<proteinExistence type="inferred from homology"/>
<dbReference type="InterPro" id="IPR000914">
    <property type="entry name" value="SBP_5_dom"/>
</dbReference>
<dbReference type="Gene3D" id="3.10.105.10">
    <property type="entry name" value="Dipeptide-binding Protein, Domain 3"/>
    <property type="match status" value="1"/>
</dbReference>
<dbReference type="Pfam" id="PF00496">
    <property type="entry name" value="SBP_bac_5"/>
    <property type="match status" value="1"/>
</dbReference>
<organism evidence="7 8">
    <name type="scientific">Teichococcus deserti</name>
    <dbReference type="NCBI Taxonomy" id="1817963"/>
    <lineage>
        <taxon>Bacteria</taxon>
        <taxon>Pseudomonadati</taxon>
        <taxon>Pseudomonadota</taxon>
        <taxon>Alphaproteobacteria</taxon>
        <taxon>Acetobacterales</taxon>
        <taxon>Roseomonadaceae</taxon>
        <taxon>Roseomonas</taxon>
    </lineage>
</organism>
<gene>
    <name evidence="7" type="ORF">BKE38_19345</name>
</gene>
<evidence type="ECO:0000259" key="6">
    <source>
        <dbReference type="Pfam" id="PF00496"/>
    </source>
</evidence>
<evidence type="ECO:0000256" key="4">
    <source>
        <dbReference type="ARBA" id="ARBA00022729"/>
    </source>
</evidence>
<dbReference type="GO" id="GO:0015833">
    <property type="term" value="P:peptide transport"/>
    <property type="evidence" value="ECO:0007669"/>
    <property type="project" value="TreeGrafter"/>
</dbReference>
<feature type="domain" description="Solute-binding protein family 5" evidence="6">
    <location>
        <begin position="72"/>
        <end position="443"/>
    </location>
</feature>
<evidence type="ECO:0000256" key="1">
    <source>
        <dbReference type="ARBA" id="ARBA00004418"/>
    </source>
</evidence>
<dbReference type="GO" id="GO:0030288">
    <property type="term" value="C:outer membrane-bounded periplasmic space"/>
    <property type="evidence" value="ECO:0007669"/>
    <property type="project" value="UniProtKB-ARBA"/>
</dbReference>
<keyword evidence="8" id="KW-1185">Reference proteome</keyword>
<dbReference type="GO" id="GO:1904680">
    <property type="term" value="F:peptide transmembrane transporter activity"/>
    <property type="evidence" value="ECO:0007669"/>
    <property type="project" value="TreeGrafter"/>
</dbReference>
<protein>
    <recommendedName>
        <fullName evidence="6">Solute-binding protein family 5 domain-containing protein</fullName>
    </recommendedName>
</protein>
<dbReference type="GO" id="GO:0043190">
    <property type="term" value="C:ATP-binding cassette (ABC) transporter complex"/>
    <property type="evidence" value="ECO:0007669"/>
    <property type="project" value="InterPro"/>
</dbReference>
<evidence type="ECO:0000313" key="8">
    <source>
        <dbReference type="Proteomes" id="UP000188879"/>
    </source>
</evidence>
<comment type="similarity">
    <text evidence="2">Belongs to the bacterial solute-binding protein 5 family.</text>
</comment>
<reference evidence="7 8" key="1">
    <citation type="submission" date="2016-10" db="EMBL/GenBank/DDBJ databases">
        <title>Draft Genome sequence of Roseomonas sp. strain M3.</title>
        <authorList>
            <person name="Subhash Y."/>
            <person name="Lee S."/>
        </authorList>
    </citation>
    <scope>NUCLEOTIDE SEQUENCE [LARGE SCALE GENOMIC DNA]</scope>
    <source>
        <strain evidence="7 8">M3</strain>
    </source>
</reference>
<dbReference type="Gene3D" id="3.40.190.10">
    <property type="entry name" value="Periplasmic binding protein-like II"/>
    <property type="match status" value="1"/>
</dbReference>
<comment type="caution">
    <text evidence="7">The sequence shown here is derived from an EMBL/GenBank/DDBJ whole genome shotgun (WGS) entry which is preliminary data.</text>
</comment>
<evidence type="ECO:0000256" key="5">
    <source>
        <dbReference type="SAM" id="SignalP"/>
    </source>
</evidence>
<sequence>MTVLDVFLTFLAAAAFSLTTAAAAQPADSARIGLAAPPTSFDPHYQTHAPSYALQRHVFEPMLDWSPDGALLPLLARDWAPLPGGDGWEFHLDPAARFQDGSPVTAGDVAASLQRARTLPNSPSPLTPFFRDIRAVEVVDARTLRLRSEGPVPLLPTSMTTLLVVPARLATAGTAAFNDGSAAIGSGAWRLARFRPGEGAELTADPGWWRPAAEHPAWRRLGVAAIPQDAARVAALLAGDVALIEAVPPRDVAVLEARDDVALARAASPRLIYIALDQREAVPEGLLLPDGTPPARNPLADMRVRRALSLAIDRGALVGQVMQGQASATGQLLPADSVSADPDLPPPALDRAEARRLLAEAGVPRGFRMVLAGPQDRFVNDAETLQAVAQMWRQVGVVAEVQVMPNAAWLPRFVQGRFGASLSGWLGLSGEPQSYLTAMLASRDHARGRGSFNPGGYASPALDALIDRAVETPGSAPRQALWRQAVRLAVVEDAALLPLLHGVNIWAMRRGLAYPARRDGLTLGTGLRPAAAP</sequence>
<dbReference type="PANTHER" id="PTHR30290">
    <property type="entry name" value="PERIPLASMIC BINDING COMPONENT OF ABC TRANSPORTER"/>
    <property type="match status" value="1"/>
</dbReference>
<dbReference type="InterPro" id="IPR030678">
    <property type="entry name" value="Peptide/Ni-bd"/>
</dbReference>
<dbReference type="Proteomes" id="UP000188879">
    <property type="component" value="Unassembled WGS sequence"/>
</dbReference>
<name>A0A1V2GY96_9PROT</name>
<dbReference type="EMBL" id="MLCO01000203">
    <property type="protein sequence ID" value="ONG50124.1"/>
    <property type="molecule type" value="Genomic_DNA"/>
</dbReference>